<evidence type="ECO:0000313" key="3">
    <source>
        <dbReference type="Proteomes" id="UP000694390"/>
    </source>
</evidence>
<dbReference type="Proteomes" id="UP000694390">
    <property type="component" value="Chromosome 12"/>
</dbReference>
<protein>
    <submittedName>
        <fullName evidence="2">Uncharacterized protein</fullName>
    </submittedName>
</protein>
<dbReference type="AlphaFoldDB" id="A0A8C4YJH6"/>
<dbReference type="PANTHER" id="PTHR28606:SF1">
    <property type="entry name" value="INTERLEUKIN-34"/>
    <property type="match status" value="1"/>
</dbReference>
<dbReference type="GO" id="GO:0045651">
    <property type="term" value="P:positive regulation of macrophage differentiation"/>
    <property type="evidence" value="ECO:0007669"/>
    <property type="project" value="TreeGrafter"/>
</dbReference>
<dbReference type="Ensembl" id="ENSGEVT00005027297.1">
    <property type="protein sequence ID" value="ENSGEVP00005025953.1"/>
    <property type="gene ID" value="ENSGEVG00005018393.1"/>
</dbReference>
<dbReference type="GO" id="GO:0005157">
    <property type="term" value="F:macrophage colony-stimulating factor receptor binding"/>
    <property type="evidence" value="ECO:0007669"/>
    <property type="project" value="InterPro"/>
</dbReference>
<dbReference type="PRINTS" id="PR01938">
    <property type="entry name" value="INTRLEUKIN34"/>
</dbReference>
<dbReference type="InterPro" id="IPR038328">
    <property type="entry name" value="IL-34_sf"/>
</dbReference>
<dbReference type="GeneTree" id="ENSGT00940000168336"/>
<organism evidence="2 3">
    <name type="scientific">Gopherus evgoodei</name>
    <name type="common">Goodes thornscrub tortoise</name>
    <dbReference type="NCBI Taxonomy" id="1825980"/>
    <lineage>
        <taxon>Eukaryota</taxon>
        <taxon>Metazoa</taxon>
        <taxon>Chordata</taxon>
        <taxon>Craniata</taxon>
        <taxon>Vertebrata</taxon>
        <taxon>Euteleostomi</taxon>
        <taxon>Archelosauria</taxon>
        <taxon>Testudinata</taxon>
        <taxon>Testudines</taxon>
        <taxon>Cryptodira</taxon>
        <taxon>Durocryptodira</taxon>
        <taxon>Testudinoidea</taxon>
        <taxon>Testudinidae</taxon>
        <taxon>Gopherus</taxon>
    </lineage>
</organism>
<sequence length="259" mass="29423">GLEAAMQKECRIIEALQNKLTYRQRLQYMKHYFPINYTVNVQFEEVLRASNITRLRDQNVSELSLRCLWLSVNSQVLLKIGAVLLEKHLSWEYIQDLCLLFEHLAIYHLACVFLQGNVDTNVWDVVEQVLTGDTGSGQKAVRPKALLDNCVKVMWMLYSESCPNRGPTPSAMLPPRPHRHTTPSAGGPNPSWLISVPSPHCLPLRPIKVGGPWPLAPLFWGCEQEQICTVQRALCMLRQMPTLHVPCPVSWAQTCGKWV</sequence>
<dbReference type="InterPro" id="IPR020415">
    <property type="entry name" value="IL-34"/>
</dbReference>
<reference evidence="2" key="1">
    <citation type="submission" date="2019-06" db="EMBL/GenBank/DDBJ databases">
        <title>G10K-VGP Goodes thornscrub tortoise genome, primary haplotype.</title>
        <authorList>
            <person name="Murphy B."/>
            <person name="Edwards T."/>
            <person name="Rhie A."/>
            <person name="Koren S."/>
            <person name="Phillippy A."/>
            <person name="Fedrigo O."/>
            <person name="Haase B."/>
            <person name="Mountcastle J."/>
            <person name="Lewin H."/>
            <person name="Damas J."/>
            <person name="Howe K."/>
            <person name="Formenti G."/>
            <person name="Myers G."/>
            <person name="Durbin R."/>
            <person name="Jarvis E.D."/>
        </authorList>
    </citation>
    <scope>NUCLEOTIDE SEQUENCE [LARGE SCALE GENOMIC DNA]</scope>
</reference>
<dbReference type="GO" id="GO:0008284">
    <property type="term" value="P:positive regulation of cell population proliferation"/>
    <property type="evidence" value="ECO:0007669"/>
    <property type="project" value="InterPro"/>
</dbReference>
<accession>A0A8C4YJH6</accession>
<name>A0A8C4YJH6_9SAUR</name>
<keyword evidence="3" id="KW-1185">Reference proteome</keyword>
<dbReference type="Gene3D" id="1.20.1250.80">
    <property type="entry name" value="Interleukin-34"/>
    <property type="match status" value="1"/>
</dbReference>
<feature type="region of interest" description="Disordered" evidence="1">
    <location>
        <begin position="168"/>
        <end position="187"/>
    </location>
</feature>
<dbReference type="PANTHER" id="PTHR28606">
    <property type="entry name" value="INTERLEUKIN-34"/>
    <property type="match status" value="1"/>
</dbReference>
<dbReference type="Pfam" id="PF15036">
    <property type="entry name" value="IL34"/>
    <property type="match status" value="1"/>
</dbReference>
<dbReference type="GO" id="GO:0045657">
    <property type="term" value="P:positive regulation of monocyte differentiation"/>
    <property type="evidence" value="ECO:0007669"/>
    <property type="project" value="TreeGrafter"/>
</dbReference>
<reference evidence="2" key="2">
    <citation type="submission" date="2025-08" db="UniProtKB">
        <authorList>
            <consortium name="Ensembl"/>
        </authorList>
    </citation>
    <scope>IDENTIFICATION</scope>
</reference>
<proteinExistence type="predicted"/>
<dbReference type="OrthoDB" id="9902423at2759"/>
<evidence type="ECO:0000256" key="1">
    <source>
        <dbReference type="SAM" id="MobiDB-lite"/>
    </source>
</evidence>
<gene>
    <name evidence="2" type="primary">IL34</name>
</gene>
<evidence type="ECO:0000313" key="2">
    <source>
        <dbReference type="Ensembl" id="ENSGEVP00005025953.1"/>
    </source>
</evidence>
<dbReference type="GO" id="GO:0005615">
    <property type="term" value="C:extracellular space"/>
    <property type="evidence" value="ECO:0007669"/>
    <property type="project" value="InterPro"/>
</dbReference>
<reference evidence="2" key="3">
    <citation type="submission" date="2025-09" db="UniProtKB">
        <authorList>
            <consortium name="Ensembl"/>
        </authorList>
    </citation>
    <scope>IDENTIFICATION</scope>
</reference>